<keyword evidence="9" id="KW-0808">Transferase</keyword>
<dbReference type="GO" id="GO:0016020">
    <property type="term" value="C:membrane"/>
    <property type="evidence" value="ECO:0007669"/>
    <property type="project" value="InterPro"/>
</dbReference>
<dbReference type="PANTHER" id="PTHR24421:SF10">
    <property type="entry name" value="NITRATE_NITRITE SENSOR PROTEIN NARQ"/>
    <property type="match status" value="1"/>
</dbReference>
<dbReference type="InterPro" id="IPR011712">
    <property type="entry name" value="Sig_transdc_His_kin_sub3_dim/P"/>
</dbReference>
<keyword evidence="14" id="KW-0408">Iron</keyword>
<dbReference type="RefSeq" id="WP_103905956.1">
    <property type="nucleotide sequence ID" value="NZ_CP049246.1"/>
</dbReference>
<evidence type="ECO:0000256" key="8">
    <source>
        <dbReference type="ARBA" id="ARBA00022553"/>
    </source>
</evidence>
<keyword evidence="24" id="KW-1185">Reference proteome</keyword>
<protein>
    <recommendedName>
        <fullName evidence="5">Oxygen sensor histidine kinase NreB</fullName>
        <ecNumber evidence="4">2.7.13.3</ecNumber>
    </recommendedName>
    <alternativeName>
        <fullName evidence="18">Nitrogen regulation protein B</fullName>
    </alternativeName>
</protein>
<keyword evidence="11" id="KW-0547">Nucleotide-binding</keyword>
<keyword evidence="19" id="KW-0175">Coiled coil</keyword>
<keyword evidence="20" id="KW-0812">Transmembrane</keyword>
<evidence type="ECO:0000256" key="21">
    <source>
        <dbReference type="SAM" id="SignalP"/>
    </source>
</evidence>
<dbReference type="Gene3D" id="3.30.565.10">
    <property type="entry name" value="Histidine kinase-like ATPase, C-terminal domain"/>
    <property type="match status" value="1"/>
</dbReference>
<keyword evidence="16" id="KW-0411">Iron-sulfur</keyword>
<evidence type="ECO:0000256" key="16">
    <source>
        <dbReference type="ARBA" id="ARBA00023014"/>
    </source>
</evidence>
<evidence type="ECO:0000256" key="14">
    <source>
        <dbReference type="ARBA" id="ARBA00023004"/>
    </source>
</evidence>
<feature type="transmembrane region" description="Helical" evidence="20">
    <location>
        <begin position="488"/>
        <end position="507"/>
    </location>
</feature>
<evidence type="ECO:0000256" key="1">
    <source>
        <dbReference type="ARBA" id="ARBA00000085"/>
    </source>
</evidence>
<dbReference type="SUPFAM" id="SSF55874">
    <property type="entry name" value="ATPase domain of HSP90 chaperone/DNA topoisomerase II/histidine kinase"/>
    <property type="match status" value="1"/>
</dbReference>
<dbReference type="Pfam" id="PF07730">
    <property type="entry name" value="HisKA_3"/>
    <property type="match status" value="1"/>
</dbReference>
<comment type="subcellular location">
    <subcellularLocation>
        <location evidence="3">Cytoplasm</location>
    </subcellularLocation>
</comment>
<feature type="domain" description="Histidine kinase" evidence="22">
    <location>
        <begin position="550"/>
        <end position="741"/>
    </location>
</feature>
<evidence type="ECO:0000313" key="23">
    <source>
        <dbReference type="EMBL" id="SEG12119.1"/>
    </source>
</evidence>
<evidence type="ECO:0000256" key="5">
    <source>
        <dbReference type="ARBA" id="ARBA00017322"/>
    </source>
</evidence>
<dbReference type="InterPro" id="IPR050482">
    <property type="entry name" value="Sensor_HK_TwoCompSys"/>
</dbReference>
<dbReference type="InterPro" id="IPR003594">
    <property type="entry name" value="HATPase_dom"/>
</dbReference>
<dbReference type="EMBL" id="FNUT01000005">
    <property type="protein sequence ID" value="SEG12119.1"/>
    <property type="molecule type" value="Genomic_DNA"/>
</dbReference>
<keyword evidence="8" id="KW-0597">Phosphoprotein</keyword>
<dbReference type="Gene3D" id="1.20.5.1930">
    <property type="match status" value="1"/>
</dbReference>
<evidence type="ECO:0000256" key="3">
    <source>
        <dbReference type="ARBA" id="ARBA00004496"/>
    </source>
</evidence>
<dbReference type="CDD" id="cd16917">
    <property type="entry name" value="HATPase_UhpB-NarQ-NarX-like"/>
    <property type="match status" value="1"/>
</dbReference>
<evidence type="ECO:0000256" key="19">
    <source>
        <dbReference type="SAM" id="Coils"/>
    </source>
</evidence>
<keyword evidence="15" id="KW-0902">Two-component regulatory system</keyword>
<dbReference type="InterPro" id="IPR004358">
    <property type="entry name" value="Sig_transdc_His_kin-like_C"/>
</dbReference>
<gene>
    <name evidence="23" type="ORF">SAMN05421877_10531</name>
</gene>
<keyword evidence="12 23" id="KW-0418">Kinase</keyword>
<dbReference type="GO" id="GO:0005524">
    <property type="term" value="F:ATP binding"/>
    <property type="evidence" value="ECO:0007669"/>
    <property type="project" value="UniProtKB-KW"/>
</dbReference>
<evidence type="ECO:0000256" key="10">
    <source>
        <dbReference type="ARBA" id="ARBA00022723"/>
    </source>
</evidence>
<dbReference type="InterPro" id="IPR011990">
    <property type="entry name" value="TPR-like_helical_dom_sf"/>
</dbReference>
<evidence type="ECO:0000313" key="24">
    <source>
        <dbReference type="Proteomes" id="UP000236731"/>
    </source>
</evidence>
<comment type="cofactor">
    <cofactor evidence="2">
        <name>[4Fe-4S] cluster</name>
        <dbReference type="ChEBI" id="CHEBI:49883"/>
    </cofactor>
</comment>
<keyword evidence="7" id="KW-0963">Cytoplasm</keyword>
<dbReference type="EC" id="2.7.13.3" evidence="4"/>
<dbReference type="PANTHER" id="PTHR24421">
    <property type="entry name" value="NITRATE/NITRITE SENSOR PROTEIN NARX-RELATED"/>
    <property type="match status" value="1"/>
</dbReference>
<feature type="coiled-coil region" evidence="19">
    <location>
        <begin position="388"/>
        <end position="422"/>
    </location>
</feature>
<comment type="function">
    <text evidence="17">Member of the two-component regulatory system NreB/NreC involved in the control of dissimilatory nitrate/nitrite reduction in response to oxygen. NreB functions as a direct oxygen sensor histidine kinase which is autophosphorylated, in the absence of oxygen, probably at the conserved histidine residue, and transfers its phosphate group probably to a conserved aspartate residue of NreC. NreB/NreC activates the expression of the nitrate (narGHJI) and nitrite (nir) reductase operons, as well as the putative nitrate transporter gene narT.</text>
</comment>
<dbReference type="GO" id="GO:0046983">
    <property type="term" value="F:protein dimerization activity"/>
    <property type="evidence" value="ECO:0007669"/>
    <property type="project" value="InterPro"/>
</dbReference>
<evidence type="ECO:0000256" key="12">
    <source>
        <dbReference type="ARBA" id="ARBA00022777"/>
    </source>
</evidence>
<evidence type="ECO:0000256" key="15">
    <source>
        <dbReference type="ARBA" id="ARBA00023012"/>
    </source>
</evidence>
<keyword evidence="21" id="KW-0732">Signal</keyword>
<feature type="coiled-coil region" evidence="19">
    <location>
        <begin position="446"/>
        <end position="480"/>
    </location>
</feature>
<dbReference type="InterPro" id="IPR036890">
    <property type="entry name" value="HATPase_C_sf"/>
</dbReference>
<comment type="catalytic activity">
    <reaction evidence="1">
        <text>ATP + protein L-histidine = ADP + protein N-phospho-L-histidine.</text>
        <dbReference type="EC" id="2.7.13.3"/>
    </reaction>
</comment>
<evidence type="ECO:0000256" key="9">
    <source>
        <dbReference type="ARBA" id="ARBA00022679"/>
    </source>
</evidence>
<dbReference type="AlphaFoldDB" id="A0A1H5XK47"/>
<evidence type="ECO:0000256" key="6">
    <source>
        <dbReference type="ARBA" id="ARBA00022485"/>
    </source>
</evidence>
<keyword evidence="20" id="KW-1133">Transmembrane helix</keyword>
<dbReference type="PRINTS" id="PR00344">
    <property type="entry name" value="BCTRLSENSOR"/>
</dbReference>
<reference evidence="24" key="1">
    <citation type="submission" date="2016-10" db="EMBL/GenBank/DDBJ databases">
        <authorList>
            <person name="Varghese N."/>
            <person name="Submissions S."/>
        </authorList>
    </citation>
    <scope>NUCLEOTIDE SEQUENCE [LARGE SCALE GENOMIC DNA]</scope>
    <source>
        <strain evidence="24">DSM 22361</strain>
    </source>
</reference>
<dbReference type="PROSITE" id="PS50109">
    <property type="entry name" value="HIS_KIN"/>
    <property type="match status" value="1"/>
</dbReference>
<dbReference type="GO" id="GO:0046872">
    <property type="term" value="F:metal ion binding"/>
    <property type="evidence" value="ECO:0007669"/>
    <property type="project" value="UniProtKB-KW"/>
</dbReference>
<evidence type="ECO:0000256" key="7">
    <source>
        <dbReference type="ARBA" id="ARBA00022490"/>
    </source>
</evidence>
<evidence type="ECO:0000256" key="17">
    <source>
        <dbReference type="ARBA" id="ARBA00024827"/>
    </source>
</evidence>
<dbReference type="GO" id="GO:0000155">
    <property type="term" value="F:phosphorelay sensor kinase activity"/>
    <property type="evidence" value="ECO:0007669"/>
    <property type="project" value="InterPro"/>
</dbReference>
<feature type="chain" id="PRO_5009289546" description="Oxygen sensor histidine kinase NreB" evidence="21">
    <location>
        <begin position="20"/>
        <end position="743"/>
    </location>
</feature>
<name>A0A1H5XK47_9SPHI</name>
<keyword evidence="6" id="KW-0004">4Fe-4S</keyword>
<evidence type="ECO:0000256" key="20">
    <source>
        <dbReference type="SAM" id="Phobius"/>
    </source>
</evidence>
<dbReference type="GO" id="GO:0005737">
    <property type="term" value="C:cytoplasm"/>
    <property type="evidence" value="ECO:0007669"/>
    <property type="project" value="UniProtKB-SubCell"/>
</dbReference>
<dbReference type="OrthoDB" id="9778366at2"/>
<keyword evidence="13" id="KW-0067">ATP-binding</keyword>
<accession>A0A1H5XK47</accession>
<evidence type="ECO:0000256" key="2">
    <source>
        <dbReference type="ARBA" id="ARBA00001966"/>
    </source>
</evidence>
<evidence type="ECO:0000259" key="22">
    <source>
        <dbReference type="PROSITE" id="PS50109"/>
    </source>
</evidence>
<dbReference type="GO" id="GO:0051539">
    <property type="term" value="F:4 iron, 4 sulfur cluster binding"/>
    <property type="evidence" value="ECO:0007669"/>
    <property type="project" value="UniProtKB-KW"/>
</dbReference>
<feature type="signal peptide" evidence="21">
    <location>
        <begin position="1"/>
        <end position="19"/>
    </location>
</feature>
<evidence type="ECO:0000256" key="18">
    <source>
        <dbReference type="ARBA" id="ARBA00030800"/>
    </source>
</evidence>
<dbReference type="Gene3D" id="1.25.40.10">
    <property type="entry name" value="Tetratricopeptide repeat domain"/>
    <property type="match status" value="2"/>
</dbReference>
<dbReference type="Pfam" id="PF02518">
    <property type="entry name" value="HATPase_c"/>
    <property type="match status" value="1"/>
</dbReference>
<evidence type="ECO:0000256" key="11">
    <source>
        <dbReference type="ARBA" id="ARBA00022741"/>
    </source>
</evidence>
<sequence length="743" mass="85616">MVKKLFIFFFSLCSLYPIAHGQDMLQKLQSEYQGSKLQDPERFYRSGRYAQALFFNQQEDMAFHILKQEVQRASTLSESKYAAYLNTVLAINKMIAEEPAVAKQYITKARNLANRTSDLEIKGYVAYGHGWLLARQQQEGEAVKSLLEALGHLDKAPKSKTLGGRKSAVYKELTAIYANWNEFALQEKYSKLSLDLAREQQDPMAIFDGYMLLGYLYEQQYLTQTTELSYRNSAETYYLKALDTYLQNEGEMPIPSNLSFVANNLAHLYFKHFPRTYREKAISFAELARQKGEETKQYNLVASSYGIMAEMELQDGNAAKAKEYLLASLIAMNKSTVQDQQILMSIYESLAKASEEEGDYKEAIQYYKRYVETFSAFYDQEKLNLSKRLEAQYEKDKQEQQMATLTLESEKKEQQIRLMEALGLQQRQELENMTLIRANQSKELELSKLHTERQAQEIQLNKLEAKNKEQQIDLFQKELNLKDKLNTYYIALLLAFLLLLGLVLYAYRQRSKHLRQQIDLKNLELAQERQDVKIATLTALLDGQEQERARIARDLHDGLGGLLSGTKLHLSQLNEQLLQQNKMKMEKGITQLDMAVDELRRVAHNLTPDLLQKFGLFEALQEYARRMSNETLEIDVQFLYFKTPLPAESELLLYRIIQELVNNAIKHANPTQVIIQLVEEDNAYLVTVEDDGTGFDYLRQQGNSAGLLNIQSRVEFLKGVLHVQSDPGKGSSFEITFPKSTTI</sequence>
<organism evidence="23 24">
    <name type="scientific">Sphingobacterium lactis</name>
    <dbReference type="NCBI Taxonomy" id="797291"/>
    <lineage>
        <taxon>Bacteria</taxon>
        <taxon>Pseudomonadati</taxon>
        <taxon>Bacteroidota</taxon>
        <taxon>Sphingobacteriia</taxon>
        <taxon>Sphingobacteriales</taxon>
        <taxon>Sphingobacteriaceae</taxon>
        <taxon>Sphingobacterium</taxon>
    </lineage>
</organism>
<evidence type="ECO:0000256" key="13">
    <source>
        <dbReference type="ARBA" id="ARBA00022840"/>
    </source>
</evidence>
<dbReference type="InterPro" id="IPR005467">
    <property type="entry name" value="His_kinase_dom"/>
</dbReference>
<proteinExistence type="predicted"/>
<keyword evidence="10" id="KW-0479">Metal-binding</keyword>
<evidence type="ECO:0000256" key="4">
    <source>
        <dbReference type="ARBA" id="ARBA00012438"/>
    </source>
</evidence>
<dbReference type="SMART" id="SM00387">
    <property type="entry name" value="HATPase_c"/>
    <property type="match status" value="1"/>
</dbReference>
<dbReference type="Proteomes" id="UP000236731">
    <property type="component" value="Unassembled WGS sequence"/>
</dbReference>
<keyword evidence="20" id="KW-0472">Membrane</keyword>